<sequence length="69" mass="7352">MEVRGQLRASPSSSCSSSTQSCSGVAVSSELLTVGSDVRGGIWDRLLINSKPNSRKTSTLQTVRIERSP</sequence>
<accession>A0A8D2CSC9</accession>
<proteinExistence type="predicted"/>
<feature type="compositionally biased region" description="Low complexity" evidence="1">
    <location>
        <begin position="9"/>
        <end position="25"/>
    </location>
</feature>
<reference evidence="2" key="2">
    <citation type="submission" date="2025-09" db="UniProtKB">
        <authorList>
            <consortium name="Ensembl"/>
        </authorList>
    </citation>
    <scope>IDENTIFICATION</scope>
</reference>
<name>A0A8D2CSC9_SCIVU</name>
<gene>
    <name evidence="2" type="primary">NOPCHAP1</name>
</gene>
<reference evidence="2" key="1">
    <citation type="submission" date="2025-08" db="UniProtKB">
        <authorList>
            <consortium name="Ensembl"/>
        </authorList>
    </citation>
    <scope>IDENTIFICATION</scope>
</reference>
<dbReference type="PROSITE" id="PS51257">
    <property type="entry name" value="PROKAR_LIPOPROTEIN"/>
    <property type="match status" value="1"/>
</dbReference>
<evidence type="ECO:0000313" key="3">
    <source>
        <dbReference type="Proteomes" id="UP000694564"/>
    </source>
</evidence>
<protein>
    <submittedName>
        <fullName evidence="2">NOP protein chaperone 1</fullName>
    </submittedName>
</protein>
<organism evidence="2 3">
    <name type="scientific">Sciurus vulgaris</name>
    <name type="common">Eurasian red squirrel</name>
    <dbReference type="NCBI Taxonomy" id="55149"/>
    <lineage>
        <taxon>Eukaryota</taxon>
        <taxon>Metazoa</taxon>
        <taxon>Chordata</taxon>
        <taxon>Craniata</taxon>
        <taxon>Vertebrata</taxon>
        <taxon>Euteleostomi</taxon>
        <taxon>Mammalia</taxon>
        <taxon>Eutheria</taxon>
        <taxon>Euarchontoglires</taxon>
        <taxon>Glires</taxon>
        <taxon>Rodentia</taxon>
        <taxon>Sciuromorpha</taxon>
        <taxon>Sciuridae</taxon>
        <taxon>Sciurinae</taxon>
        <taxon>Sciurini</taxon>
        <taxon>Sciurus</taxon>
    </lineage>
</organism>
<feature type="region of interest" description="Disordered" evidence="1">
    <location>
        <begin position="1"/>
        <end position="25"/>
    </location>
</feature>
<dbReference type="AlphaFoldDB" id="A0A8D2CSC9"/>
<evidence type="ECO:0000256" key="1">
    <source>
        <dbReference type="SAM" id="MobiDB-lite"/>
    </source>
</evidence>
<keyword evidence="3" id="KW-1185">Reference proteome</keyword>
<dbReference type="OrthoDB" id="1112980at2759"/>
<dbReference type="Proteomes" id="UP000694564">
    <property type="component" value="Chromosome 5"/>
</dbReference>
<dbReference type="GeneTree" id="ENSGT00390000000376"/>
<evidence type="ECO:0000313" key="2">
    <source>
        <dbReference type="Ensembl" id="ENSSVLP00005014181.1"/>
    </source>
</evidence>
<dbReference type="Ensembl" id="ENSSVLT00005015683.1">
    <property type="protein sequence ID" value="ENSSVLP00005014181.1"/>
    <property type="gene ID" value="ENSSVLG00005011260.1"/>
</dbReference>